<dbReference type="FunFam" id="3.40.30.10:FF:000026">
    <property type="entry name" value="Glutaredoxin 2"/>
    <property type="match status" value="1"/>
</dbReference>
<keyword evidence="1" id="KW-0813">Transport</keyword>
<dbReference type="PROSITE" id="PS51354">
    <property type="entry name" value="GLUTAREDOXIN_2"/>
    <property type="match status" value="1"/>
</dbReference>
<reference evidence="6" key="1">
    <citation type="journal article" date="2020" name="Fungal Divers.">
        <title>Resolving the Mortierellaceae phylogeny through synthesis of multi-gene phylogenetics and phylogenomics.</title>
        <authorList>
            <person name="Vandepol N."/>
            <person name="Liber J."/>
            <person name="Desiro A."/>
            <person name="Na H."/>
            <person name="Kennedy M."/>
            <person name="Barry K."/>
            <person name="Grigoriev I.V."/>
            <person name="Miller A.N."/>
            <person name="O'Donnell K."/>
            <person name="Stajich J.E."/>
            <person name="Bonito G."/>
        </authorList>
    </citation>
    <scope>NUCLEOTIDE SEQUENCE</scope>
    <source>
        <strain evidence="6">NVP1</strain>
    </source>
</reference>
<dbReference type="InterPro" id="IPR011767">
    <property type="entry name" value="GLR_AS"/>
</dbReference>
<dbReference type="PANTHER" id="PTHR45694">
    <property type="entry name" value="GLUTAREDOXIN 2"/>
    <property type="match status" value="1"/>
</dbReference>
<dbReference type="AlphaFoldDB" id="A0A9P5VH38"/>
<keyword evidence="3" id="KW-1015">Disulfide bond</keyword>
<dbReference type="PROSITE" id="PS00195">
    <property type="entry name" value="GLUTAREDOXIN_1"/>
    <property type="match status" value="1"/>
</dbReference>
<dbReference type="InterPro" id="IPR011899">
    <property type="entry name" value="Glutaredoxin_euk/vir"/>
</dbReference>
<dbReference type="GO" id="GO:0015038">
    <property type="term" value="F:glutathione disulfide oxidoreductase activity"/>
    <property type="evidence" value="ECO:0007669"/>
    <property type="project" value="TreeGrafter"/>
</dbReference>
<dbReference type="GO" id="GO:0034599">
    <property type="term" value="P:cellular response to oxidative stress"/>
    <property type="evidence" value="ECO:0007669"/>
    <property type="project" value="TreeGrafter"/>
</dbReference>
<dbReference type="SUPFAM" id="SSF52833">
    <property type="entry name" value="Thioredoxin-like"/>
    <property type="match status" value="1"/>
</dbReference>
<dbReference type="EMBL" id="JAAAUY010001285">
    <property type="protein sequence ID" value="KAF9323453.1"/>
    <property type="molecule type" value="Genomic_DNA"/>
</dbReference>
<accession>A0A9P5VH38</accession>
<dbReference type="Pfam" id="PF00462">
    <property type="entry name" value="Glutaredoxin"/>
    <property type="match status" value="1"/>
</dbReference>
<sequence length="101" mass="10839">MAAIKAQVDALIAENAVMVFSKSYCPYCIKAKGLLASLDVAFKAIELDNVENGSEIQAYLLELTGQRTVPNIFIGQKHIGGCDKLVALEKSGELKAILAKI</sequence>
<dbReference type="InterPro" id="IPR002109">
    <property type="entry name" value="Glutaredoxin"/>
</dbReference>
<dbReference type="CDD" id="cd03419">
    <property type="entry name" value="GRX_GRXh_1_2_like"/>
    <property type="match status" value="1"/>
</dbReference>
<dbReference type="PANTHER" id="PTHR45694:SF18">
    <property type="entry name" value="GLUTAREDOXIN-1-RELATED"/>
    <property type="match status" value="1"/>
</dbReference>
<evidence type="ECO:0000256" key="4">
    <source>
        <dbReference type="ARBA" id="ARBA00023284"/>
    </source>
</evidence>
<evidence type="ECO:0000256" key="3">
    <source>
        <dbReference type="ARBA" id="ARBA00023157"/>
    </source>
</evidence>
<comment type="caution">
    <text evidence="6">The sequence shown here is derived from an EMBL/GenBank/DDBJ whole genome shotgun (WGS) entry which is preliminary data.</text>
</comment>
<evidence type="ECO:0000313" key="7">
    <source>
        <dbReference type="Proteomes" id="UP000696485"/>
    </source>
</evidence>
<dbReference type="InterPro" id="IPR036249">
    <property type="entry name" value="Thioredoxin-like_sf"/>
</dbReference>
<organism evidence="6 7">
    <name type="scientific">Podila minutissima</name>
    <dbReference type="NCBI Taxonomy" id="64525"/>
    <lineage>
        <taxon>Eukaryota</taxon>
        <taxon>Fungi</taxon>
        <taxon>Fungi incertae sedis</taxon>
        <taxon>Mucoromycota</taxon>
        <taxon>Mortierellomycotina</taxon>
        <taxon>Mortierellomycetes</taxon>
        <taxon>Mortierellales</taxon>
        <taxon>Mortierellaceae</taxon>
        <taxon>Podila</taxon>
    </lineage>
</organism>
<dbReference type="GO" id="GO:0005737">
    <property type="term" value="C:cytoplasm"/>
    <property type="evidence" value="ECO:0007669"/>
    <property type="project" value="TreeGrafter"/>
</dbReference>
<keyword evidence="7" id="KW-1185">Reference proteome</keyword>
<evidence type="ECO:0000256" key="2">
    <source>
        <dbReference type="ARBA" id="ARBA00022982"/>
    </source>
</evidence>
<dbReference type="Proteomes" id="UP000696485">
    <property type="component" value="Unassembled WGS sequence"/>
</dbReference>
<evidence type="ECO:0000256" key="1">
    <source>
        <dbReference type="ARBA" id="ARBA00022448"/>
    </source>
</evidence>
<evidence type="ECO:0000259" key="5">
    <source>
        <dbReference type="Pfam" id="PF00462"/>
    </source>
</evidence>
<feature type="domain" description="Glutaredoxin" evidence="5">
    <location>
        <begin position="17"/>
        <end position="79"/>
    </location>
</feature>
<dbReference type="PRINTS" id="PR00160">
    <property type="entry name" value="GLUTAREDOXIN"/>
</dbReference>
<gene>
    <name evidence="6" type="ORF">BG006_001434</name>
</gene>
<dbReference type="Gene3D" id="3.40.30.10">
    <property type="entry name" value="Glutaredoxin"/>
    <property type="match status" value="1"/>
</dbReference>
<dbReference type="NCBIfam" id="TIGR02180">
    <property type="entry name" value="GRX_euk"/>
    <property type="match status" value="1"/>
</dbReference>
<protein>
    <recommendedName>
        <fullName evidence="5">Glutaredoxin domain-containing protein</fullName>
    </recommendedName>
</protein>
<proteinExistence type="predicted"/>
<keyword evidence="4" id="KW-0676">Redox-active center</keyword>
<name>A0A9P5VH38_9FUNG</name>
<dbReference type="GO" id="GO:0004602">
    <property type="term" value="F:glutathione peroxidase activity"/>
    <property type="evidence" value="ECO:0007669"/>
    <property type="project" value="UniProtKB-ARBA"/>
</dbReference>
<evidence type="ECO:0000313" key="6">
    <source>
        <dbReference type="EMBL" id="KAF9323453.1"/>
    </source>
</evidence>
<dbReference type="InterPro" id="IPR014025">
    <property type="entry name" value="Glutaredoxin_subgr"/>
</dbReference>
<keyword evidence="2" id="KW-0249">Electron transport</keyword>